<dbReference type="Pfam" id="PF22725">
    <property type="entry name" value="GFO_IDH_MocA_C3"/>
    <property type="match status" value="1"/>
</dbReference>
<accession>A0ABU0PC71</accession>
<reference evidence="4 5" key="1">
    <citation type="submission" date="2023-07" db="EMBL/GenBank/DDBJ databases">
        <title>Comparative genomics of wheat-associated soil bacteria to identify genetic determinants of phenazine resistance.</title>
        <authorList>
            <person name="Mouncey N."/>
        </authorList>
    </citation>
    <scope>NUCLEOTIDE SEQUENCE [LARGE SCALE GENOMIC DNA]</scope>
    <source>
        <strain evidence="4 5">W2I7</strain>
    </source>
</reference>
<dbReference type="SUPFAM" id="SSF55347">
    <property type="entry name" value="Glyceraldehyde-3-phosphate dehydrogenase-like, C-terminal domain"/>
    <property type="match status" value="1"/>
</dbReference>
<dbReference type="GO" id="GO:0016491">
    <property type="term" value="F:oxidoreductase activity"/>
    <property type="evidence" value="ECO:0007669"/>
    <property type="project" value="UniProtKB-KW"/>
</dbReference>
<organism evidence="4 5">
    <name type="scientific">Microbacterium murale</name>
    <dbReference type="NCBI Taxonomy" id="1081040"/>
    <lineage>
        <taxon>Bacteria</taxon>
        <taxon>Bacillati</taxon>
        <taxon>Actinomycetota</taxon>
        <taxon>Actinomycetes</taxon>
        <taxon>Micrococcales</taxon>
        <taxon>Microbacteriaceae</taxon>
        <taxon>Microbacterium</taxon>
    </lineage>
</organism>
<evidence type="ECO:0000313" key="4">
    <source>
        <dbReference type="EMBL" id="MDQ0644199.1"/>
    </source>
</evidence>
<dbReference type="Gene3D" id="3.40.50.720">
    <property type="entry name" value="NAD(P)-binding Rossmann-like Domain"/>
    <property type="match status" value="1"/>
</dbReference>
<dbReference type="SUPFAM" id="SSF51735">
    <property type="entry name" value="NAD(P)-binding Rossmann-fold domains"/>
    <property type="match status" value="1"/>
</dbReference>
<comment type="caution">
    <text evidence="4">The sequence shown here is derived from an EMBL/GenBank/DDBJ whole genome shotgun (WGS) entry which is preliminary data.</text>
</comment>
<protein>
    <submittedName>
        <fullName evidence="4">UDP-N-acetyl-2-amino-2-deoxyglucuronate dehydrogenase</fullName>
        <ecNumber evidence="4">1.1.1.335</ecNumber>
    </submittedName>
</protein>
<name>A0ABU0PC71_9MICO</name>
<evidence type="ECO:0000313" key="5">
    <source>
        <dbReference type="Proteomes" id="UP001239085"/>
    </source>
</evidence>
<sequence>MTSSALPLTTAIIGCGVIGRTHVDAVLHLKEQLTLTALVDVSTDRAEALAAVVEERTGVRPAIFASVHDLVAADAPQLVVVATPSGLHVEQAVVALEAGAHVLIEKPLDVDLVRARRLAEAAKVAAARGQVCSIISQHRFDPSSQIVHAAVENGSFGRVTSGVATVPWWRSQDYYDSGDWRGTWALDGGGALMNQGVHTVDLLLWFLGRPVTVAAEIALLAHEGVEVEDTAVATVAFDSGALAVLHATTAGYPGLTVRLQVLGSRGSAVIDADKLEYIHIADETGSADMGLQGGGNQADRYGDTETADGVDATRFTLGHVRQYDDLLAAITEGREPLLTVDSAVLALATVRAVYISAILGRRVRIDDVIAGEYDELTLEVPVTEVPV</sequence>
<feature type="domain" description="GFO/IDH/MocA-like oxidoreductase" evidence="3">
    <location>
        <begin position="147"/>
        <end position="268"/>
    </location>
</feature>
<evidence type="ECO:0000259" key="2">
    <source>
        <dbReference type="Pfam" id="PF01408"/>
    </source>
</evidence>
<gene>
    <name evidence="4" type="ORF">QFZ46_002359</name>
</gene>
<dbReference type="PANTHER" id="PTHR43249">
    <property type="entry name" value="UDP-N-ACETYL-2-AMINO-2-DEOXY-D-GLUCURONATE OXIDASE"/>
    <property type="match status" value="1"/>
</dbReference>
<dbReference type="InterPro" id="IPR036291">
    <property type="entry name" value="NAD(P)-bd_dom_sf"/>
</dbReference>
<evidence type="ECO:0000259" key="3">
    <source>
        <dbReference type="Pfam" id="PF22725"/>
    </source>
</evidence>
<dbReference type="Proteomes" id="UP001239085">
    <property type="component" value="Unassembled WGS sequence"/>
</dbReference>
<evidence type="ECO:0000256" key="1">
    <source>
        <dbReference type="ARBA" id="ARBA00023027"/>
    </source>
</evidence>
<dbReference type="InterPro" id="IPR052515">
    <property type="entry name" value="Gfo/Idh/MocA_Oxidoreductase"/>
</dbReference>
<dbReference type="InterPro" id="IPR000683">
    <property type="entry name" value="Gfo/Idh/MocA-like_OxRdtase_N"/>
</dbReference>
<dbReference type="EC" id="1.1.1.335" evidence="4"/>
<dbReference type="RefSeq" id="WP_307361677.1">
    <property type="nucleotide sequence ID" value="NZ_JAUSXK010000001.1"/>
</dbReference>
<dbReference type="Pfam" id="PF01408">
    <property type="entry name" value="GFO_IDH_MocA"/>
    <property type="match status" value="1"/>
</dbReference>
<keyword evidence="1" id="KW-0520">NAD</keyword>
<dbReference type="PANTHER" id="PTHR43249:SF1">
    <property type="entry name" value="D-GLUCOSIDE 3-DEHYDROGENASE"/>
    <property type="match status" value="1"/>
</dbReference>
<dbReference type="Gene3D" id="3.30.360.10">
    <property type="entry name" value="Dihydrodipicolinate Reductase, domain 2"/>
    <property type="match status" value="1"/>
</dbReference>
<keyword evidence="5" id="KW-1185">Reference proteome</keyword>
<keyword evidence="4" id="KW-0560">Oxidoreductase</keyword>
<dbReference type="EMBL" id="JAUSXK010000001">
    <property type="protein sequence ID" value="MDQ0644199.1"/>
    <property type="molecule type" value="Genomic_DNA"/>
</dbReference>
<proteinExistence type="predicted"/>
<feature type="domain" description="Gfo/Idh/MocA-like oxidoreductase N-terminal" evidence="2">
    <location>
        <begin position="10"/>
        <end position="126"/>
    </location>
</feature>
<dbReference type="InterPro" id="IPR055170">
    <property type="entry name" value="GFO_IDH_MocA-like_dom"/>
</dbReference>